<dbReference type="AlphaFoldDB" id="A0A8I0GDZ1"/>
<keyword evidence="4" id="KW-1185">Reference proteome</keyword>
<organism evidence="3 4">
    <name type="scientific">Nanchangia anserum</name>
    <dbReference type="NCBI Taxonomy" id="2692125"/>
    <lineage>
        <taxon>Bacteria</taxon>
        <taxon>Bacillati</taxon>
        <taxon>Actinomycetota</taxon>
        <taxon>Actinomycetes</taxon>
        <taxon>Actinomycetales</taxon>
        <taxon>Actinomycetaceae</taxon>
        <taxon>Nanchangia</taxon>
    </lineage>
</organism>
<comment type="caution">
    <text evidence="3">The sequence shown here is derived from an EMBL/GenBank/DDBJ whole genome shotgun (WGS) entry which is preliminary data.</text>
</comment>
<feature type="compositionally biased region" description="Basic and acidic residues" evidence="1">
    <location>
        <begin position="11"/>
        <end position="20"/>
    </location>
</feature>
<reference evidence="3 4" key="1">
    <citation type="submission" date="2020-08" db="EMBL/GenBank/DDBJ databases">
        <title>Winkia gen. nov., sp. nov., isolated from faeces of the Anser albifrons in China.</title>
        <authorList>
            <person name="Liu Q."/>
        </authorList>
    </citation>
    <scope>NUCLEOTIDE SEQUENCE [LARGE SCALE GENOMIC DNA]</scope>
    <source>
        <strain evidence="3 4">C62</strain>
    </source>
</reference>
<accession>A0A8I0GDZ1</accession>
<evidence type="ECO:0000313" key="4">
    <source>
        <dbReference type="Proteomes" id="UP000627538"/>
    </source>
</evidence>
<protein>
    <submittedName>
        <fullName evidence="3">Uncharacterized protein</fullName>
    </submittedName>
</protein>
<keyword evidence="2" id="KW-0472">Membrane</keyword>
<sequence length="57" mass="5939">MSAGKGVKSVGKKETSRKSEASMTRLIIKNLAPIIEAIATVITSTALLIQAIAALSR</sequence>
<keyword evidence="2" id="KW-1133">Transmembrane helix</keyword>
<keyword evidence="2" id="KW-0812">Transmembrane</keyword>
<dbReference type="Proteomes" id="UP000627538">
    <property type="component" value="Unassembled WGS sequence"/>
</dbReference>
<evidence type="ECO:0000313" key="3">
    <source>
        <dbReference type="EMBL" id="MBD3689778.1"/>
    </source>
</evidence>
<gene>
    <name evidence="3" type="ORF">H8R10_06000</name>
</gene>
<proteinExistence type="predicted"/>
<dbReference type="RefSeq" id="WP_191071802.1">
    <property type="nucleotide sequence ID" value="NZ_CP060506.1"/>
</dbReference>
<evidence type="ECO:0000256" key="1">
    <source>
        <dbReference type="SAM" id="MobiDB-lite"/>
    </source>
</evidence>
<name>A0A8I0GDZ1_9ACTO</name>
<feature type="region of interest" description="Disordered" evidence="1">
    <location>
        <begin position="1"/>
        <end position="21"/>
    </location>
</feature>
<evidence type="ECO:0000256" key="2">
    <source>
        <dbReference type="SAM" id="Phobius"/>
    </source>
</evidence>
<dbReference type="EMBL" id="JACRUO010000001">
    <property type="protein sequence ID" value="MBD3689778.1"/>
    <property type="molecule type" value="Genomic_DNA"/>
</dbReference>
<feature type="transmembrane region" description="Helical" evidence="2">
    <location>
        <begin position="31"/>
        <end position="55"/>
    </location>
</feature>